<feature type="region of interest" description="Disordered" evidence="18">
    <location>
        <begin position="109"/>
        <end position="133"/>
    </location>
</feature>
<dbReference type="InterPro" id="IPR005804">
    <property type="entry name" value="FA_desaturase_dom"/>
</dbReference>
<reference evidence="21 22" key="1">
    <citation type="submission" date="2013-12" db="EMBL/GenBank/DDBJ databases">
        <title>The Genome Sequence of Candida albicans P78048.</title>
        <authorList>
            <consortium name="The Broad Institute Genome Sequencing Platform"/>
            <consortium name="The Broad Institute Genome Sequencing Center for Infectious Disease"/>
            <person name="Cuomo C."/>
            <person name="Bennett R."/>
            <person name="Hirakawa M."/>
            <person name="Noverr M."/>
            <person name="Mitchell A."/>
            <person name="Young S.K."/>
            <person name="Zeng Q."/>
            <person name="Gargeya S."/>
            <person name="Fitzgerald M."/>
            <person name="Abouelleil A."/>
            <person name="Alvarado L."/>
            <person name="Berlin A.M."/>
            <person name="Chapman S.B."/>
            <person name="Dewar J."/>
            <person name="Goldberg J."/>
            <person name="Griggs A."/>
            <person name="Gujja S."/>
            <person name="Hansen M."/>
            <person name="Howarth C."/>
            <person name="Imamovic A."/>
            <person name="Larimer J."/>
            <person name="McCowan C."/>
            <person name="Murphy C."/>
            <person name="Pearson M."/>
            <person name="Priest M."/>
            <person name="Roberts A."/>
            <person name="Saif S."/>
            <person name="Shea T."/>
            <person name="Sykes S."/>
            <person name="Wortman J."/>
            <person name="Nusbaum C."/>
            <person name="Birren B."/>
        </authorList>
    </citation>
    <scope>NUCLEOTIDE SEQUENCE [LARGE SCALE GENOMIC DNA]</scope>
    <source>
        <strain evidence="21 22">P78048</strain>
    </source>
</reference>
<evidence type="ECO:0000256" key="3">
    <source>
        <dbReference type="ARBA" id="ARBA00004760"/>
    </source>
</evidence>
<dbReference type="PIRSF" id="PIRSF015921">
    <property type="entry name" value="FA_sphinglp_des"/>
    <property type="match status" value="1"/>
</dbReference>
<dbReference type="EMBL" id="AJIX01000015">
    <property type="protein sequence ID" value="KGR12656.1"/>
    <property type="molecule type" value="Genomic_DNA"/>
</dbReference>
<evidence type="ECO:0000256" key="10">
    <source>
        <dbReference type="ARBA" id="ARBA00022723"/>
    </source>
</evidence>
<keyword evidence="16 19" id="KW-0472">Membrane</keyword>
<evidence type="ECO:0000256" key="16">
    <source>
        <dbReference type="ARBA" id="ARBA00023136"/>
    </source>
</evidence>
<evidence type="ECO:0000256" key="19">
    <source>
        <dbReference type="SAM" id="Phobius"/>
    </source>
</evidence>
<comment type="pathway">
    <text evidence="4">Sphingolipid metabolism.</text>
</comment>
<evidence type="ECO:0000256" key="11">
    <source>
        <dbReference type="ARBA" id="ARBA00022919"/>
    </source>
</evidence>
<evidence type="ECO:0000256" key="14">
    <source>
        <dbReference type="ARBA" id="ARBA00023004"/>
    </source>
</evidence>
<feature type="transmembrane region" description="Helical" evidence="19">
    <location>
        <begin position="261"/>
        <end position="285"/>
    </location>
</feature>
<gene>
    <name evidence="21" type="ORF">MG3_02740</name>
</gene>
<dbReference type="Pfam" id="PF00173">
    <property type="entry name" value="Cyt-b5"/>
    <property type="match status" value="1"/>
</dbReference>
<dbReference type="PANTHER" id="PTHR19353">
    <property type="entry name" value="FATTY ACID DESATURASE 2"/>
    <property type="match status" value="1"/>
</dbReference>
<name>A0AB34PTU9_CANAX</name>
<dbReference type="CDD" id="cd03506">
    <property type="entry name" value="Delta6-FADS-like"/>
    <property type="match status" value="1"/>
</dbReference>
<dbReference type="AlphaFoldDB" id="A0AB34PTU9"/>
<evidence type="ECO:0000313" key="22">
    <source>
        <dbReference type="Proteomes" id="UP000030161"/>
    </source>
</evidence>
<comment type="function">
    <text evidence="1">Delta(8)-fatty-acid desaturase which introduces a double bond at the 8-position in the long-chain base (LCB) of ceramides. Required for the formation of the di-unsaturated sphingoid base (E,E)-sphinga-4,8-dienine during glucosylceramide (GluCer) biosynthesis.</text>
</comment>
<dbReference type="SUPFAM" id="SSF55856">
    <property type="entry name" value="Cytochrome b5-like heme/steroid binding domain"/>
    <property type="match status" value="1"/>
</dbReference>
<organism evidence="21 22">
    <name type="scientific">Candida albicans P78048</name>
    <dbReference type="NCBI Taxonomy" id="1094989"/>
    <lineage>
        <taxon>Eukaryota</taxon>
        <taxon>Fungi</taxon>
        <taxon>Dikarya</taxon>
        <taxon>Ascomycota</taxon>
        <taxon>Saccharomycotina</taxon>
        <taxon>Pichiomycetes</taxon>
        <taxon>Debaryomycetaceae</taxon>
        <taxon>Candida/Lodderomyces clade</taxon>
        <taxon>Candida</taxon>
    </lineage>
</organism>
<dbReference type="InterPro" id="IPR012171">
    <property type="entry name" value="Fatty_acid_desaturase"/>
</dbReference>
<comment type="caution">
    <text evidence="21">The sequence shown here is derived from an EMBL/GenBank/DDBJ whole genome shotgun (WGS) entry which is preliminary data.</text>
</comment>
<comment type="similarity">
    <text evidence="5">Belongs to the fatty acid desaturase type 1 family.</text>
</comment>
<evidence type="ECO:0000256" key="18">
    <source>
        <dbReference type="SAM" id="MobiDB-lite"/>
    </source>
</evidence>
<dbReference type="SMART" id="SM01117">
    <property type="entry name" value="Cyt-b5"/>
    <property type="match status" value="1"/>
</dbReference>
<sequence>MDVKRPKKIFTRSQIIDLIADGKVIVIYKNNVLNLTSWIKKHPGGDKAAYHMVGKDATDEMHAYHCDETVDTFTRFKIGEIEGPRWENLLPPIQGGIYAKGGHYGSLNNKNTSNKKTLDSKLDNDSSNSTSDLECLTTTNSCDSAISETEIANYKGIGFVPSVKPVVPQNQLVTKSNMDIVFPIIDEETKKKVIRNPKTLLNNYDNKLSQEDVMSLPALDYDSQQVLRDKYNELHQTIIDYGLYECDLWDYVREVTKIGSLFLYSLSFLKINQLFLSAVFMGMAWHQGTFIAHDAGHIGITHNYQIDNIFGMLIADWFGGLSLGWWKRNHNVHHLITNDPVHDPDIQHLPFFAVSVRLFQNVYSTYYDKILPFDKFSQFLIPLQKYLYYPILCFGRFNLYRLSWTHVLCGQGPRQGKAAWFRYFEFFGLSFFFYWFFYLLVFKTIEGGWNRFNYVMVSHITTMLVHVQITLSHFAMSTADLGVSESFPSRQVRTTMDVDCPEWLDFLHGGLQFQAIHHLFPRLPRHNLRKAQPFVIKFCEEVGLSYSIYGFGEGNEIVISRLADIGKQCSIFLDATKHYEGDLY</sequence>
<keyword evidence="9 19" id="KW-0812">Transmembrane</keyword>
<evidence type="ECO:0000256" key="1">
    <source>
        <dbReference type="ARBA" id="ARBA00002593"/>
    </source>
</evidence>
<dbReference type="PROSITE" id="PS50255">
    <property type="entry name" value="CYTOCHROME_B5_2"/>
    <property type="match status" value="1"/>
</dbReference>
<feature type="domain" description="Cytochrome b5 heme-binding" evidence="20">
    <location>
        <begin position="7"/>
        <end position="82"/>
    </location>
</feature>
<feature type="transmembrane region" description="Helical" evidence="19">
    <location>
        <begin position="305"/>
        <end position="326"/>
    </location>
</feature>
<evidence type="ECO:0000259" key="20">
    <source>
        <dbReference type="PROSITE" id="PS50255"/>
    </source>
</evidence>
<dbReference type="Pfam" id="PF00487">
    <property type="entry name" value="FA_desaturase"/>
    <property type="match status" value="1"/>
</dbReference>
<keyword evidence="13" id="KW-0560">Oxidoreductase</keyword>
<dbReference type="InterPro" id="IPR036400">
    <property type="entry name" value="Cyt_B5-like_heme/steroid_sf"/>
</dbReference>
<keyword evidence="15" id="KW-0443">Lipid metabolism</keyword>
<evidence type="ECO:0000256" key="4">
    <source>
        <dbReference type="ARBA" id="ARBA00004991"/>
    </source>
</evidence>
<dbReference type="GO" id="GO:0006665">
    <property type="term" value="P:sphingolipid metabolic process"/>
    <property type="evidence" value="ECO:0007669"/>
    <property type="project" value="UniProtKB-KW"/>
</dbReference>
<keyword evidence="11" id="KW-0746">Sphingolipid metabolism</keyword>
<dbReference type="GO" id="GO:0046872">
    <property type="term" value="F:metal ion binding"/>
    <property type="evidence" value="ECO:0007669"/>
    <property type="project" value="UniProtKB-KW"/>
</dbReference>
<evidence type="ECO:0000256" key="13">
    <source>
        <dbReference type="ARBA" id="ARBA00023002"/>
    </source>
</evidence>
<evidence type="ECO:0000256" key="8">
    <source>
        <dbReference type="ARBA" id="ARBA00022617"/>
    </source>
</evidence>
<dbReference type="InterPro" id="IPR001199">
    <property type="entry name" value="Cyt_B5-like_heme/steroid-bd"/>
</dbReference>
<dbReference type="Gene3D" id="3.10.120.10">
    <property type="entry name" value="Cytochrome b5-like heme/steroid binding domain"/>
    <property type="match status" value="1"/>
</dbReference>
<keyword evidence="12 19" id="KW-1133">Transmembrane helix</keyword>
<dbReference type="GO" id="GO:0016020">
    <property type="term" value="C:membrane"/>
    <property type="evidence" value="ECO:0007669"/>
    <property type="project" value="UniProtKB-SubCell"/>
</dbReference>
<comment type="subcellular location">
    <subcellularLocation>
        <location evidence="2">Membrane</location>
        <topology evidence="2">Multi-pass membrane protein</topology>
    </subcellularLocation>
</comment>
<dbReference type="PANTHER" id="PTHR19353:SF30">
    <property type="entry name" value="DELTA 8-(E)-SPHINGOLIPID DESATURASE"/>
    <property type="match status" value="1"/>
</dbReference>
<evidence type="ECO:0000313" key="21">
    <source>
        <dbReference type="EMBL" id="KGR12656.1"/>
    </source>
</evidence>
<dbReference type="Proteomes" id="UP000030161">
    <property type="component" value="Unassembled WGS sequence"/>
</dbReference>
<evidence type="ECO:0000256" key="2">
    <source>
        <dbReference type="ARBA" id="ARBA00004141"/>
    </source>
</evidence>
<evidence type="ECO:0000256" key="6">
    <source>
        <dbReference type="ARBA" id="ARBA00012019"/>
    </source>
</evidence>
<evidence type="ECO:0000256" key="17">
    <source>
        <dbReference type="ARBA" id="ARBA00047420"/>
    </source>
</evidence>
<protein>
    <recommendedName>
        <fullName evidence="7">Delta 8-(E)-sphingolipid desaturase</fullName>
        <ecNumber evidence="6">1.14.19.18</ecNumber>
    </recommendedName>
</protein>
<evidence type="ECO:0000256" key="5">
    <source>
        <dbReference type="ARBA" id="ARBA00009295"/>
    </source>
</evidence>
<evidence type="ECO:0000256" key="12">
    <source>
        <dbReference type="ARBA" id="ARBA00022989"/>
    </source>
</evidence>
<feature type="transmembrane region" description="Helical" evidence="19">
    <location>
        <begin position="423"/>
        <end position="442"/>
    </location>
</feature>
<keyword evidence="8" id="KW-0349">Heme</keyword>
<evidence type="ECO:0000256" key="7">
    <source>
        <dbReference type="ARBA" id="ARBA00016939"/>
    </source>
</evidence>
<evidence type="ECO:0000256" key="9">
    <source>
        <dbReference type="ARBA" id="ARBA00022692"/>
    </source>
</evidence>
<accession>A0AB34PTU9</accession>
<dbReference type="GO" id="GO:0016717">
    <property type="term" value="F:oxidoreductase activity, acting on paired donors, with oxidation of a pair of donors resulting in the reduction of molecular oxygen to two molecules of water"/>
    <property type="evidence" value="ECO:0007669"/>
    <property type="project" value="TreeGrafter"/>
</dbReference>
<evidence type="ECO:0000256" key="15">
    <source>
        <dbReference type="ARBA" id="ARBA00023098"/>
    </source>
</evidence>
<keyword evidence="14" id="KW-0408">Iron</keyword>
<comment type="catalytic activity">
    <reaction evidence="17">
        <text>an N-acylsphing-4-enine + 2 Fe(II)-[cytochrome b5] + O2 + 2 H(+) = a (4E,8E)-4-sphinga-4,8-dienine ceramide + 2 Fe(III)-[cytochrome b5] + 2 H2O</text>
        <dbReference type="Rhea" id="RHEA:46280"/>
        <dbReference type="Rhea" id="RHEA-COMP:10438"/>
        <dbReference type="Rhea" id="RHEA-COMP:10439"/>
        <dbReference type="ChEBI" id="CHEBI:15377"/>
        <dbReference type="ChEBI" id="CHEBI:15378"/>
        <dbReference type="ChEBI" id="CHEBI:15379"/>
        <dbReference type="ChEBI" id="CHEBI:29033"/>
        <dbReference type="ChEBI" id="CHEBI:29034"/>
        <dbReference type="ChEBI" id="CHEBI:52639"/>
        <dbReference type="ChEBI" id="CHEBI:85953"/>
        <dbReference type="EC" id="1.14.19.18"/>
    </reaction>
</comment>
<dbReference type="EC" id="1.14.19.18" evidence="6"/>
<proteinExistence type="inferred from homology"/>
<comment type="pathway">
    <text evidence="3">Lipid metabolism; sphingolipid metabolism.</text>
</comment>
<keyword evidence="10" id="KW-0479">Metal-binding</keyword>